<dbReference type="EMBL" id="CP071446">
    <property type="protein sequence ID" value="QTA38321.1"/>
    <property type="molecule type" value="Genomic_DNA"/>
</dbReference>
<keyword evidence="3" id="KW-0732">Signal</keyword>
<dbReference type="Proteomes" id="UP000671862">
    <property type="component" value="Chromosome"/>
</dbReference>
<keyword evidence="5" id="KW-1185">Reference proteome</keyword>
<evidence type="ECO:0000256" key="2">
    <source>
        <dbReference type="ARBA" id="ARBA00022448"/>
    </source>
</evidence>
<dbReference type="Gene3D" id="3.40.190.10">
    <property type="entry name" value="Periplasmic binding protein-like II"/>
    <property type="match status" value="1"/>
</dbReference>
<evidence type="ECO:0000313" key="5">
    <source>
        <dbReference type="Proteomes" id="UP000671862"/>
    </source>
</evidence>
<dbReference type="PANTHER" id="PTHR43649:SF34">
    <property type="entry name" value="ABC TRANSPORTER PERIPLASMIC-BINDING PROTEIN YCJN-RELATED"/>
    <property type="match status" value="1"/>
</dbReference>
<evidence type="ECO:0000313" key="4">
    <source>
        <dbReference type="EMBL" id="QTA38321.1"/>
    </source>
</evidence>
<dbReference type="RefSeq" id="WP_207567040.1">
    <property type="nucleotide sequence ID" value="NZ_CP071446.1"/>
</dbReference>
<reference evidence="4 5" key="1">
    <citation type="submission" date="2021-03" db="EMBL/GenBank/DDBJ databases">
        <title>Thermosipho ferrireducens sp.nov., an anaerobic thermophilic iron-reducing bacterium isolated from a deep-sea hydrothermal sulfide deposits.</title>
        <authorList>
            <person name="Zeng X."/>
            <person name="Chen Y."/>
            <person name="Shao Z."/>
        </authorList>
    </citation>
    <scope>NUCLEOTIDE SEQUENCE [LARGE SCALE GENOMIC DNA]</scope>
    <source>
        <strain evidence="4 5">JL129W03</strain>
    </source>
</reference>
<organism evidence="4 5">
    <name type="scientific">Thermosipho ferrireducens</name>
    <dbReference type="NCBI Taxonomy" id="2571116"/>
    <lineage>
        <taxon>Bacteria</taxon>
        <taxon>Thermotogati</taxon>
        <taxon>Thermotogota</taxon>
        <taxon>Thermotogae</taxon>
        <taxon>Thermotogales</taxon>
        <taxon>Fervidobacteriaceae</taxon>
        <taxon>Thermosipho</taxon>
    </lineage>
</organism>
<dbReference type="SUPFAM" id="SSF53850">
    <property type="entry name" value="Periplasmic binding protein-like II"/>
    <property type="match status" value="1"/>
</dbReference>
<keyword evidence="2" id="KW-0813">Transport</keyword>
<sequence>MKKFFFIISLILVFTVVLGQGKLVFWHTQVEENRQKIINQLVETFEIETGINVDVVAVEENEMFSKLAAAKAAGTLPDIIEAGAETVLSLGADGLLDTILPTRFINSAATFYEGAARFVRTPDGESFYAVPFHGWVQGIWYRKDWFEKAGLEPPVTWDAILKAAKYFHNPDKGIYGIVLAKNADSYAEQVFTIFALSNGARIFDENGNIIVNSPQMKEALSFYKELGKYSAPGHTYWKQARELYLQGKTAMFFYSTYIMDDLALAEVQTKFVSKFDPKLVENTGFAPYMTHSRKSSFGQVVSLAIIKETKNKLGAWKFLNFMFDPENYVKFLHMAPGGMLPTTKEMVESPEFLKDPKGIYERYGKEKIMEIIDGLSNVEKFGYVNGKVFPEMGKISGAFIIGKGIVRMFDNNETPEEILNYWESEMKKVTGK</sequence>
<dbReference type="InterPro" id="IPR050490">
    <property type="entry name" value="Bact_solute-bd_prot1"/>
</dbReference>
<proteinExistence type="inferred from homology"/>
<accession>A0ABX7S6W3</accession>
<dbReference type="CDD" id="cd13585">
    <property type="entry name" value="PBP2_TMBP_like"/>
    <property type="match status" value="1"/>
</dbReference>
<dbReference type="Pfam" id="PF01547">
    <property type="entry name" value="SBP_bac_1"/>
    <property type="match status" value="1"/>
</dbReference>
<protein>
    <submittedName>
        <fullName evidence="4">Sugar ABC transporter substrate-binding protein</fullName>
    </submittedName>
</protein>
<dbReference type="InterPro" id="IPR006059">
    <property type="entry name" value="SBP"/>
</dbReference>
<evidence type="ECO:0000256" key="3">
    <source>
        <dbReference type="ARBA" id="ARBA00022729"/>
    </source>
</evidence>
<gene>
    <name evidence="4" type="ORF">JYK00_01940</name>
</gene>
<dbReference type="PANTHER" id="PTHR43649">
    <property type="entry name" value="ARABINOSE-BINDING PROTEIN-RELATED"/>
    <property type="match status" value="1"/>
</dbReference>
<comment type="similarity">
    <text evidence="1">Belongs to the bacterial solute-binding protein 1 family.</text>
</comment>
<name>A0ABX7S6W3_9BACT</name>
<evidence type="ECO:0000256" key="1">
    <source>
        <dbReference type="ARBA" id="ARBA00008520"/>
    </source>
</evidence>